<accession>A0A1E3RJB9</accession>
<evidence type="ECO:0000313" key="1">
    <source>
        <dbReference type="EMBL" id="ODQ89953.1"/>
    </source>
</evidence>
<name>A0A1E3RJB9_9MYCO</name>
<dbReference type="OrthoDB" id="60051at1866885"/>
<dbReference type="RefSeq" id="WP_069406445.1">
    <property type="nucleotide sequence ID" value="NZ_MIGZ01000109.1"/>
</dbReference>
<organism evidence="1 2">
    <name type="scientific">Mycolicibacterium holsaticum</name>
    <dbReference type="NCBI Taxonomy" id="152142"/>
    <lineage>
        <taxon>Bacteria</taxon>
        <taxon>Bacillati</taxon>
        <taxon>Actinomycetota</taxon>
        <taxon>Actinomycetes</taxon>
        <taxon>Mycobacteriales</taxon>
        <taxon>Mycobacteriaceae</taxon>
        <taxon>Mycolicibacterium</taxon>
    </lineage>
</organism>
<protein>
    <submittedName>
        <fullName evidence="1">Uncharacterized protein</fullName>
    </submittedName>
</protein>
<evidence type="ECO:0000313" key="2">
    <source>
        <dbReference type="Proteomes" id="UP000094243"/>
    </source>
</evidence>
<reference evidence="2" key="1">
    <citation type="submission" date="2016-09" db="EMBL/GenBank/DDBJ databases">
        <authorList>
            <person name="Greninger A.L."/>
            <person name="Jerome K.R."/>
            <person name="Mcnair B."/>
            <person name="Wallis C."/>
            <person name="Fang F."/>
        </authorList>
    </citation>
    <scope>NUCLEOTIDE SEQUENCE [LARGE SCALE GENOMIC DNA]</scope>
    <source>
        <strain evidence="2">M7</strain>
    </source>
</reference>
<dbReference type="Proteomes" id="UP000094243">
    <property type="component" value="Unassembled WGS sequence"/>
</dbReference>
<dbReference type="AlphaFoldDB" id="A0A1E3RJB9"/>
<sequence length="92" mass="10312">MSKPPIPPYPPEPAEFNLSDLPLLKGKAAAAEWVIEALGMPCSVVTIEKALAKGKLSSSLYQGAIWFSTRDLWRWMMSHRRLSETDRLAVTR</sequence>
<comment type="caution">
    <text evidence="1">The sequence shown here is derived from an EMBL/GenBank/DDBJ whole genome shotgun (WGS) entry which is preliminary data.</text>
</comment>
<dbReference type="EMBL" id="MIGZ01000109">
    <property type="protein sequence ID" value="ODQ89953.1"/>
    <property type="molecule type" value="Genomic_DNA"/>
</dbReference>
<keyword evidence="2" id="KW-1185">Reference proteome</keyword>
<proteinExistence type="predicted"/>
<gene>
    <name evidence="1" type="ORF">BHQ17_17680</name>
</gene>